<dbReference type="SMART" id="SM00387">
    <property type="entry name" value="HATPase_c"/>
    <property type="match status" value="1"/>
</dbReference>
<dbReference type="SUPFAM" id="SSF55874">
    <property type="entry name" value="ATPase domain of HSP90 chaperone/DNA topoisomerase II/histidine kinase"/>
    <property type="match status" value="1"/>
</dbReference>
<dbReference type="Proteomes" id="UP000184016">
    <property type="component" value="Unassembled WGS sequence"/>
</dbReference>
<keyword evidence="8" id="KW-0902">Two-component regulatory system</keyword>
<evidence type="ECO:0000256" key="7">
    <source>
        <dbReference type="ARBA" id="ARBA00022840"/>
    </source>
</evidence>
<evidence type="ECO:0000256" key="4">
    <source>
        <dbReference type="ARBA" id="ARBA00022679"/>
    </source>
</evidence>
<evidence type="ECO:0000256" key="5">
    <source>
        <dbReference type="ARBA" id="ARBA00022741"/>
    </source>
</evidence>
<evidence type="ECO:0000256" key="8">
    <source>
        <dbReference type="ARBA" id="ARBA00023012"/>
    </source>
</evidence>
<dbReference type="SUPFAM" id="SSF47384">
    <property type="entry name" value="Homodimeric domain of signal transducing histidine kinase"/>
    <property type="match status" value="1"/>
</dbReference>
<dbReference type="Pfam" id="PF02518">
    <property type="entry name" value="HATPase_c"/>
    <property type="match status" value="1"/>
</dbReference>
<dbReference type="InterPro" id="IPR036890">
    <property type="entry name" value="HATPase_C_sf"/>
</dbReference>
<comment type="catalytic activity">
    <reaction evidence="1">
        <text>ATP + protein L-histidine = ADP + protein N-phospho-L-histidine.</text>
        <dbReference type="EC" id="2.7.13.3"/>
    </reaction>
</comment>
<gene>
    <name evidence="10" type="ORF">SAMN05443507_1269</name>
</gene>
<proteinExistence type="predicted"/>
<evidence type="ECO:0000256" key="2">
    <source>
        <dbReference type="ARBA" id="ARBA00012438"/>
    </source>
</evidence>
<dbReference type="PROSITE" id="PS50109">
    <property type="entry name" value="HIS_KIN"/>
    <property type="match status" value="1"/>
</dbReference>
<dbReference type="SMART" id="SM00388">
    <property type="entry name" value="HisKA"/>
    <property type="match status" value="1"/>
</dbReference>
<dbReference type="CDD" id="cd00075">
    <property type="entry name" value="HATPase"/>
    <property type="match status" value="1"/>
</dbReference>
<keyword evidence="7" id="KW-0067">ATP-binding</keyword>
<dbReference type="EMBL" id="FRAF01000026">
    <property type="protein sequence ID" value="SHK89445.1"/>
    <property type="molecule type" value="Genomic_DNA"/>
</dbReference>
<accession>A0A1M6W7H9</accession>
<dbReference type="PRINTS" id="PR00344">
    <property type="entry name" value="BCTRLSENSOR"/>
</dbReference>
<dbReference type="STRING" id="1830138.SAMN05443507_1269"/>
<keyword evidence="4" id="KW-0808">Transferase</keyword>
<organism evidence="10 11">
    <name type="scientific">Alicyclobacillus tolerans</name>
    <dbReference type="NCBI Taxonomy" id="90970"/>
    <lineage>
        <taxon>Bacteria</taxon>
        <taxon>Bacillati</taxon>
        <taxon>Bacillota</taxon>
        <taxon>Bacilli</taxon>
        <taxon>Bacillales</taxon>
        <taxon>Alicyclobacillaceae</taxon>
        <taxon>Alicyclobacillus</taxon>
    </lineage>
</organism>
<dbReference type="InterPro" id="IPR003594">
    <property type="entry name" value="HATPase_dom"/>
</dbReference>
<evidence type="ECO:0000259" key="9">
    <source>
        <dbReference type="PROSITE" id="PS50109"/>
    </source>
</evidence>
<dbReference type="CDD" id="cd00082">
    <property type="entry name" value="HisKA"/>
    <property type="match status" value="1"/>
</dbReference>
<dbReference type="GO" id="GO:0000155">
    <property type="term" value="F:phosphorelay sensor kinase activity"/>
    <property type="evidence" value="ECO:0007669"/>
    <property type="project" value="InterPro"/>
</dbReference>
<name>A0A1M6W7H9_9BACL</name>
<dbReference type="InterPro" id="IPR005467">
    <property type="entry name" value="His_kinase_dom"/>
</dbReference>
<protein>
    <recommendedName>
        <fullName evidence="2">histidine kinase</fullName>
        <ecNumber evidence="2">2.7.13.3</ecNumber>
    </recommendedName>
</protein>
<evidence type="ECO:0000256" key="6">
    <source>
        <dbReference type="ARBA" id="ARBA00022777"/>
    </source>
</evidence>
<dbReference type="Gene3D" id="1.10.287.130">
    <property type="match status" value="1"/>
</dbReference>
<dbReference type="EC" id="2.7.13.3" evidence="2"/>
<dbReference type="PANTHER" id="PTHR43065:SF34">
    <property type="entry name" value="SPORULATION KINASE A"/>
    <property type="match status" value="1"/>
</dbReference>
<reference evidence="11" key="1">
    <citation type="submission" date="2016-11" db="EMBL/GenBank/DDBJ databases">
        <authorList>
            <person name="Varghese N."/>
            <person name="Submissions S."/>
        </authorList>
    </citation>
    <scope>NUCLEOTIDE SEQUENCE [LARGE SCALE GENOMIC DNA]</scope>
    <source>
        <strain evidence="11">USBA-503</strain>
    </source>
</reference>
<keyword evidence="6 10" id="KW-0418">Kinase</keyword>
<sequence>MANENIVHEATERKKTSNLDEPSFTFSQEVFLSLVQHLPIGIVCFEYESVALYNPVAEQLFSTLGYTPKKLWNLEEFLKSVLDIREPLRYAHLYTKRLHLTNGELFILEFTIVSTPEPSVTFLILKDVTDLFTYRESIEEMDRLLVVGELAAGLAHEIRNPLASLRGFTQMIQRSKDPDSNLSYTQIMLNELDRINGLVEELLQLAKPRSQPFFQRNLIEILNSVVILLNPQAIVKSCAIHLSVENWDWQQNVLCQPNKLKQAFINLIKNAVEASEPGRIIDVIVKRTHKFVDIFIIDDGPGIDDSILHHLGKKFITTKESGTGLGLMLSQSIISDHMGQLEILKNEKRGTEVRIRLPVCQ</sequence>
<evidence type="ECO:0000256" key="3">
    <source>
        <dbReference type="ARBA" id="ARBA00022553"/>
    </source>
</evidence>
<evidence type="ECO:0000256" key="1">
    <source>
        <dbReference type="ARBA" id="ARBA00000085"/>
    </source>
</evidence>
<dbReference type="OrthoDB" id="9815750at2"/>
<dbReference type="Gene3D" id="3.30.565.10">
    <property type="entry name" value="Histidine kinase-like ATPase, C-terminal domain"/>
    <property type="match status" value="1"/>
</dbReference>
<dbReference type="RefSeq" id="WP_083574348.1">
    <property type="nucleotide sequence ID" value="NZ_FRAF01000026.1"/>
</dbReference>
<dbReference type="InterPro" id="IPR004358">
    <property type="entry name" value="Sig_transdc_His_kin-like_C"/>
</dbReference>
<dbReference type="Pfam" id="PF00512">
    <property type="entry name" value="HisKA"/>
    <property type="match status" value="1"/>
</dbReference>
<dbReference type="AlphaFoldDB" id="A0A1M6W7H9"/>
<dbReference type="InterPro" id="IPR036097">
    <property type="entry name" value="HisK_dim/P_sf"/>
</dbReference>
<keyword evidence="11" id="KW-1185">Reference proteome</keyword>
<dbReference type="InterPro" id="IPR003661">
    <property type="entry name" value="HisK_dim/P_dom"/>
</dbReference>
<feature type="domain" description="Histidine kinase" evidence="9">
    <location>
        <begin position="153"/>
        <end position="361"/>
    </location>
</feature>
<evidence type="ECO:0000313" key="11">
    <source>
        <dbReference type="Proteomes" id="UP000184016"/>
    </source>
</evidence>
<evidence type="ECO:0000313" key="10">
    <source>
        <dbReference type="EMBL" id="SHK89445.1"/>
    </source>
</evidence>
<dbReference type="PANTHER" id="PTHR43065">
    <property type="entry name" value="SENSOR HISTIDINE KINASE"/>
    <property type="match status" value="1"/>
</dbReference>
<dbReference type="GO" id="GO:0005524">
    <property type="term" value="F:ATP binding"/>
    <property type="evidence" value="ECO:0007669"/>
    <property type="project" value="UniProtKB-KW"/>
</dbReference>
<keyword evidence="3" id="KW-0597">Phosphoprotein</keyword>
<keyword evidence="5" id="KW-0547">Nucleotide-binding</keyword>